<comment type="caution">
    <text evidence="3">The sequence shown here is derived from an EMBL/GenBank/DDBJ whole genome shotgun (WGS) entry which is preliminary data.</text>
</comment>
<accession>A0A4R4K6G9</accession>
<organism evidence="3 4">
    <name type="scientific">Arundinibacter roseus</name>
    <dbReference type="NCBI Taxonomy" id="2070510"/>
    <lineage>
        <taxon>Bacteria</taxon>
        <taxon>Pseudomonadati</taxon>
        <taxon>Bacteroidota</taxon>
        <taxon>Cytophagia</taxon>
        <taxon>Cytophagales</taxon>
        <taxon>Spirosomataceae</taxon>
        <taxon>Arundinibacter</taxon>
    </lineage>
</organism>
<reference evidence="3 4" key="1">
    <citation type="submission" date="2019-02" db="EMBL/GenBank/DDBJ databases">
        <title>Arundinibacter roseus gen. nov., sp. nov., a new member of the family Cytophagaceae.</title>
        <authorList>
            <person name="Szuroczki S."/>
            <person name="Khayer B."/>
            <person name="Sproer C."/>
            <person name="Toumi M."/>
            <person name="Szabo A."/>
            <person name="Felfoldi T."/>
            <person name="Schumann P."/>
            <person name="Toth E."/>
        </authorList>
    </citation>
    <scope>NUCLEOTIDE SEQUENCE [LARGE SCALE GENOMIC DNA]</scope>
    <source>
        <strain evidence="3 4">DMA-k-7a</strain>
    </source>
</reference>
<keyword evidence="4" id="KW-1185">Reference proteome</keyword>
<sequence length="146" mass="17061">MIYVGRIRQVSLTGLKMSRRQKFLVLLTFGLSAWSYVLFRFFNQYAHFGSRTKNQENVPVDVFLLADIRMALRLTARYVPWLNVCRHQAYQARLLCRWHGLPYRISVGFKKEADGSVYGHAWTEVGNQQITGFCNPEEYVVQTVYS</sequence>
<name>A0A4R4K6G9_9BACT</name>
<dbReference type="InterPro" id="IPR032708">
    <property type="entry name" value="McjB_C"/>
</dbReference>
<dbReference type="NCBIfam" id="NF033537">
    <property type="entry name" value="lasso_biosyn_B2"/>
    <property type="match status" value="1"/>
</dbReference>
<dbReference type="InterPro" id="IPR053521">
    <property type="entry name" value="McjB-like"/>
</dbReference>
<dbReference type="AlphaFoldDB" id="A0A4R4K6G9"/>
<keyword evidence="1" id="KW-0812">Transmembrane</keyword>
<evidence type="ECO:0000259" key="2">
    <source>
        <dbReference type="Pfam" id="PF13471"/>
    </source>
</evidence>
<dbReference type="EMBL" id="SMJU01000013">
    <property type="protein sequence ID" value="TDB61799.1"/>
    <property type="molecule type" value="Genomic_DNA"/>
</dbReference>
<feature type="transmembrane region" description="Helical" evidence="1">
    <location>
        <begin position="23"/>
        <end position="42"/>
    </location>
</feature>
<protein>
    <submittedName>
        <fullName evidence="3">Lasso peptide biosynthesis B2 protein</fullName>
    </submittedName>
</protein>
<dbReference type="RefSeq" id="WP_132120571.1">
    <property type="nucleotide sequence ID" value="NZ_SMJU01000013.1"/>
</dbReference>
<feature type="domain" description="Microcin J25-processing protein McjB C-terminal" evidence="2">
    <location>
        <begin position="55"/>
        <end position="140"/>
    </location>
</feature>
<dbReference type="Pfam" id="PF13471">
    <property type="entry name" value="Transglut_core3"/>
    <property type="match status" value="1"/>
</dbReference>
<dbReference type="Proteomes" id="UP000295706">
    <property type="component" value="Unassembled WGS sequence"/>
</dbReference>
<evidence type="ECO:0000313" key="3">
    <source>
        <dbReference type="EMBL" id="TDB61799.1"/>
    </source>
</evidence>
<dbReference type="OrthoDB" id="671090at2"/>
<evidence type="ECO:0000313" key="4">
    <source>
        <dbReference type="Proteomes" id="UP000295706"/>
    </source>
</evidence>
<keyword evidence="1" id="KW-1133">Transmembrane helix</keyword>
<evidence type="ECO:0000256" key="1">
    <source>
        <dbReference type="SAM" id="Phobius"/>
    </source>
</evidence>
<keyword evidence="1" id="KW-0472">Membrane</keyword>
<proteinExistence type="predicted"/>
<gene>
    <name evidence="3" type="ORF">EZE20_18815</name>
</gene>